<gene>
    <name evidence="3" type="ORF">ENV67_08700</name>
</gene>
<accession>A0A7C4UHN2</accession>
<dbReference type="PANTHER" id="PTHR42947:SF1">
    <property type="entry name" value="COB--COM HETERODISULFIDE REDUCTASE SUBUNIT B 1"/>
    <property type="match status" value="1"/>
</dbReference>
<dbReference type="EMBL" id="DTHG01000103">
    <property type="protein sequence ID" value="HGW92598.1"/>
    <property type="molecule type" value="Genomic_DNA"/>
</dbReference>
<name>A0A7C4UHN2_UNCW3</name>
<evidence type="ECO:0000256" key="1">
    <source>
        <dbReference type="ARBA" id="ARBA00023002"/>
    </source>
</evidence>
<protein>
    <submittedName>
        <fullName evidence="3">CoB--CoM heterodisulfide reductase subunit B</fullName>
    </submittedName>
</protein>
<dbReference type="PANTHER" id="PTHR42947">
    <property type="entry name" value="COB--COM HETERODISULFIDE REDUCTASE SUBUNIT B 1"/>
    <property type="match status" value="1"/>
</dbReference>
<dbReference type="GO" id="GO:0016491">
    <property type="term" value="F:oxidoreductase activity"/>
    <property type="evidence" value="ECO:0007669"/>
    <property type="project" value="UniProtKB-KW"/>
</dbReference>
<dbReference type="AlphaFoldDB" id="A0A7C4UHN2"/>
<organism evidence="3">
    <name type="scientific">candidate division WOR-3 bacterium</name>
    <dbReference type="NCBI Taxonomy" id="2052148"/>
    <lineage>
        <taxon>Bacteria</taxon>
        <taxon>Bacteria division WOR-3</taxon>
    </lineage>
</organism>
<comment type="caution">
    <text evidence="3">The sequence shown here is derived from an EMBL/GenBank/DDBJ whole genome shotgun (WGS) entry which is preliminary data.</text>
</comment>
<feature type="domain" description="Cysteine-rich" evidence="2">
    <location>
        <begin position="4"/>
        <end position="84"/>
    </location>
</feature>
<evidence type="ECO:0000259" key="2">
    <source>
        <dbReference type="Pfam" id="PF02754"/>
    </source>
</evidence>
<sequence>MRYGLFLGCTVPVRAQNYELSGRKVAERLGIELVDIPEFRCCGYPLKAVDSFTQLLLSSYNLAIAEHKGIDKITTFCNACSVTMIEANEEIKHNDEIRKKVNEELKKQHLSYNGNITVKHFARVLYEDYGIEKIKEKIVKELKGFRFASHYGCHFIRPSKVYSEFDDPQFPVSLDRLVQLTGAESIDYPEKQLCCGGGILGIKEDTALALSNKKLSYLKERNIDGLISICPFCSVMYESNQKKIEKTFNKEYNIPVVYYTQILGLALGFSPDEIGLKMNRIKPERLLTSI</sequence>
<dbReference type="InterPro" id="IPR004017">
    <property type="entry name" value="Cys_rich_dom"/>
</dbReference>
<dbReference type="InterPro" id="IPR051278">
    <property type="entry name" value="HdrB/HdrD_reductase"/>
</dbReference>
<dbReference type="Pfam" id="PF02754">
    <property type="entry name" value="CCG"/>
    <property type="match status" value="2"/>
</dbReference>
<feature type="domain" description="Cysteine-rich" evidence="2">
    <location>
        <begin position="148"/>
        <end position="236"/>
    </location>
</feature>
<reference evidence="3" key="1">
    <citation type="journal article" date="2020" name="mSystems">
        <title>Genome- and Community-Level Interaction Insights into Carbon Utilization and Element Cycling Functions of Hydrothermarchaeota in Hydrothermal Sediment.</title>
        <authorList>
            <person name="Zhou Z."/>
            <person name="Liu Y."/>
            <person name="Xu W."/>
            <person name="Pan J."/>
            <person name="Luo Z.H."/>
            <person name="Li M."/>
        </authorList>
    </citation>
    <scope>NUCLEOTIDE SEQUENCE [LARGE SCALE GENOMIC DNA]</scope>
    <source>
        <strain evidence="3">SpSt-780</strain>
    </source>
</reference>
<evidence type="ECO:0000313" key="3">
    <source>
        <dbReference type="EMBL" id="HGW92598.1"/>
    </source>
</evidence>
<dbReference type="Gene3D" id="3.40.50.11810">
    <property type="match status" value="1"/>
</dbReference>
<keyword evidence="1" id="KW-0560">Oxidoreductase</keyword>
<proteinExistence type="predicted"/>
<dbReference type="Gene3D" id="1.20.1050.140">
    <property type="match status" value="1"/>
</dbReference>